<dbReference type="EMBL" id="CP023668">
    <property type="protein sequence ID" value="ATG97615.1"/>
    <property type="molecule type" value="Genomic_DNA"/>
</dbReference>
<gene>
    <name evidence="5" type="ORF">CP520_02630</name>
</gene>
<dbReference type="OrthoDB" id="5854851at2"/>
<dbReference type="GO" id="GO:0016772">
    <property type="term" value="F:transferase activity, transferring phosphorus-containing groups"/>
    <property type="evidence" value="ECO:0007669"/>
    <property type="project" value="InterPro"/>
</dbReference>
<dbReference type="Proteomes" id="UP000232227">
    <property type="component" value="Chromosome"/>
</dbReference>
<dbReference type="SUPFAM" id="SSF47831">
    <property type="entry name" value="Enzyme I of the PEP:sugar phosphotransferase system HPr-binding (sub)domain"/>
    <property type="match status" value="1"/>
</dbReference>
<dbReference type="KEGG" id="mlac:CP520_02630"/>
<dbReference type="InterPro" id="IPR008731">
    <property type="entry name" value="PTS_EIN"/>
</dbReference>
<dbReference type="GO" id="GO:0009401">
    <property type="term" value="P:phosphoenolpyruvate-dependent sugar phosphotransferase system"/>
    <property type="evidence" value="ECO:0007669"/>
    <property type="project" value="InterPro"/>
</dbReference>
<reference evidence="5 6" key="1">
    <citation type="submission" date="2017-09" db="EMBL/GenBank/DDBJ databases">
        <title>SPAdes assembly of the Mesoplasma lactucae genome.</title>
        <authorList>
            <person name="Knight T.F."/>
            <person name="Rubinstein R."/>
            <person name="Citino T."/>
        </authorList>
    </citation>
    <scope>NUCLEOTIDE SEQUENCE [LARGE SCALE GENOMIC DNA]</scope>
    <source>
        <strain evidence="5 6">831-C4</strain>
    </source>
</reference>
<organism evidence="5 6">
    <name type="scientific">Mesoplasma lactucae ATCC 49193</name>
    <dbReference type="NCBI Taxonomy" id="81460"/>
    <lineage>
        <taxon>Bacteria</taxon>
        <taxon>Bacillati</taxon>
        <taxon>Mycoplasmatota</taxon>
        <taxon>Mollicutes</taxon>
        <taxon>Entomoplasmatales</taxon>
        <taxon>Entomoplasmataceae</taxon>
        <taxon>Mesoplasma</taxon>
    </lineage>
</organism>
<dbReference type="PANTHER" id="PTHR46244">
    <property type="entry name" value="PHOSPHOENOLPYRUVATE-PROTEIN PHOSPHOTRANSFERASE"/>
    <property type="match status" value="1"/>
</dbReference>
<dbReference type="RefSeq" id="WP_096862903.1">
    <property type="nucleotide sequence ID" value="NZ_CP023668.1"/>
</dbReference>
<evidence type="ECO:0000313" key="6">
    <source>
        <dbReference type="Proteomes" id="UP000232227"/>
    </source>
</evidence>
<dbReference type="PANTHER" id="PTHR46244:SF4">
    <property type="entry name" value="MULTIPHOSPHORYL TRANSFER PROTEIN 1-RELATED"/>
    <property type="match status" value="1"/>
</dbReference>
<sequence>MEKIQGKTIQGENNVYGKLLFRKPIIIEETESCDKTEIDKFIQAIDNVKNTLWNRINETGNGEYHDALMLVEDPTYSNDIKKAIKKNKISASTAIQKTSEKFRGMFKDVNDEKIKNQAELISLIELLLYRELGSVPKTETLEGIYLIDTLDLYTIEILNSSNTLGIITKEHPKNNDVLSVLFQDVTIISLEGNGNKFNQFLYGEKVGLNPKTGDIVTAMNEKDATKFLSDKLKVSGNNIKTKEPKFMMKKINLDVFVEDVTKAKKYQNNLIVDTNELFMTKRPSVNEQIKVYEKLITDNKTREISFRLLNATQDSIPMWLTKEVKIDELAHKGIRVSYVDQSIFEDQIKAILIASKQSSKIITILLPFVSSNEEFFVLKNKVDQMKETMKEEGTLIKDVEVSIELAIPALAYGIKTIAKEVKEIVLNIDELTQYLLGINKDNQDLQHLFQPLSPVVLNFIQDVYLKTDDQNAKLIIDGKALENDEILIVLMGLGINNFAIDVNRLNDVKKLSDKYNNIKTFNLAQKALSLETQNDVLDLVTKYLNQK</sequence>
<evidence type="ECO:0000256" key="1">
    <source>
        <dbReference type="ARBA" id="ARBA00007837"/>
    </source>
</evidence>
<dbReference type="Pfam" id="PF02896">
    <property type="entry name" value="PEP-utilizers_C"/>
    <property type="match status" value="1"/>
</dbReference>
<dbReference type="SUPFAM" id="SSF51621">
    <property type="entry name" value="Phosphoenolpyruvate/pyruvate domain"/>
    <property type="match status" value="1"/>
</dbReference>
<comment type="similarity">
    <text evidence="1">Belongs to the PEP-utilizing enzyme family.</text>
</comment>
<dbReference type="InterPro" id="IPR036618">
    <property type="entry name" value="PtsI_HPr-bd_sf"/>
</dbReference>
<dbReference type="Gene3D" id="3.50.30.10">
    <property type="entry name" value="Phosphohistidine domain"/>
    <property type="match status" value="1"/>
</dbReference>
<dbReference type="InterPro" id="IPR000121">
    <property type="entry name" value="PEP_util_C"/>
</dbReference>
<dbReference type="Pfam" id="PF05524">
    <property type="entry name" value="PEP-utilisers_N"/>
    <property type="match status" value="1"/>
</dbReference>
<protein>
    <submittedName>
        <fullName evidence="5">Uncharacterized protein</fullName>
    </submittedName>
</protein>
<evidence type="ECO:0000256" key="2">
    <source>
        <dbReference type="ARBA" id="ARBA00022679"/>
    </source>
</evidence>
<feature type="domain" description="Phosphotransferase system enzyme I N-terminal" evidence="4">
    <location>
        <begin position="34"/>
        <end position="114"/>
    </location>
</feature>
<accession>A0A291IRQ9</accession>
<dbReference type="InterPro" id="IPR015813">
    <property type="entry name" value="Pyrv/PenolPyrv_kinase-like_dom"/>
</dbReference>
<evidence type="ECO:0000313" key="5">
    <source>
        <dbReference type="EMBL" id="ATG97615.1"/>
    </source>
</evidence>
<evidence type="ECO:0000259" key="4">
    <source>
        <dbReference type="Pfam" id="PF05524"/>
    </source>
</evidence>
<dbReference type="InterPro" id="IPR050499">
    <property type="entry name" value="PEP-utilizing_PTS_enzyme"/>
</dbReference>
<dbReference type="Gene3D" id="1.10.274.10">
    <property type="entry name" value="PtsI, HPr-binding domain"/>
    <property type="match status" value="1"/>
</dbReference>
<name>A0A291IRQ9_9MOLU</name>
<proteinExistence type="inferred from homology"/>
<dbReference type="Gene3D" id="3.20.20.60">
    <property type="entry name" value="Phosphoenolpyruvate-binding domains"/>
    <property type="match status" value="1"/>
</dbReference>
<feature type="domain" description="PEP-utilising enzyme C-terminal" evidence="3">
    <location>
        <begin position="276"/>
        <end position="512"/>
    </location>
</feature>
<keyword evidence="6" id="KW-1185">Reference proteome</keyword>
<dbReference type="InterPro" id="IPR040442">
    <property type="entry name" value="Pyrv_kinase-like_dom_sf"/>
</dbReference>
<dbReference type="AlphaFoldDB" id="A0A291IRQ9"/>
<evidence type="ECO:0000259" key="3">
    <source>
        <dbReference type="Pfam" id="PF02896"/>
    </source>
</evidence>
<keyword evidence="2" id="KW-0808">Transferase</keyword>